<evidence type="ECO:0000256" key="1">
    <source>
        <dbReference type="ARBA" id="ARBA00001971"/>
    </source>
</evidence>
<comment type="cofactor">
    <cofactor evidence="1 13">
        <name>heme</name>
        <dbReference type="ChEBI" id="CHEBI:30413"/>
    </cofactor>
</comment>
<comment type="similarity">
    <text evidence="4">Belongs to the cytochrome P450 family.</text>
</comment>
<evidence type="ECO:0000256" key="6">
    <source>
        <dbReference type="ARBA" id="ARBA00022692"/>
    </source>
</evidence>
<evidence type="ECO:0000256" key="13">
    <source>
        <dbReference type="PIRSR" id="PIRSR602403-1"/>
    </source>
</evidence>
<evidence type="ECO:0000313" key="14">
    <source>
        <dbReference type="EMBL" id="KDQ62249.1"/>
    </source>
</evidence>
<keyword evidence="15" id="KW-1185">Reference proteome</keyword>
<evidence type="ECO:0000256" key="12">
    <source>
        <dbReference type="ARBA" id="ARBA00023136"/>
    </source>
</evidence>
<organism evidence="14 15">
    <name type="scientific">Jaapia argillacea MUCL 33604</name>
    <dbReference type="NCBI Taxonomy" id="933084"/>
    <lineage>
        <taxon>Eukaryota</taxon>
        <taxon>Fungi</taxon>
        <taxon>Dikarya</taxon>
        <taxon>Basidiomycota</taxon>
        <taxon>Agaricomycotina</taxon>
        <taxon>Agaricomycetes</taxon>
        <taxon>Agaricomycetidae</taxon>
        <taxon>Jaapiales</taxon>
        <taxon>Jaapiaceae</taxon>
        <taxon>Jaapia</taxon>
    </lineage>
</organism>
<dbReference type="GO" id="GO:0016705">
    <property type="term" value="F:oxidoreductase activity, acting on paired donors, with incorporation or reduction of molecular oxygen"/>
    <property type="evidence" value="ECO:0007669"/>
    <property type="project" value="InterPro"/>
</dbReference>
<keyword evidence="10 13" id="KW-0408">Iron</keyword>
<evidence type="ECO:0000256" key="7">
    <source>
        <dbReference type="ARBA" id="ARBA00022723"/>
    </source>
</evidence>
<evidence type="ECO:0000256" key="4">
    <source>
        <dbReference type="ARBA" id="ARBA00010617"/>
    </source>
</evidence>
<keyword evidence="8" id="KW-1133">Transmembrane helix</keyword>
<comment type="subcellular location">
    <subcellularLocation>
        <location evidence="2">Membrane</location>
    </subcellularLocation>
</comment>
<evidence type="ECO:0000256" key="10">
    <source>
        <dbReference type="ARBA" id="ARBA00023004"/>
    </source>
</evidence>
<sequence>MYPYTPSLLLLVPLLLVFCYALSTFLRLLISQHLSPLRRLPGPPSHSWFMGNLKDMHDQENNGLLHTWQQKYGNTFVYKGFIGGRRLMTMDLRAVAYILGSAYDYPKPEFVRDNLASMAAGHDGLLTVEGDQHRRQRKILAPAFTTTHIKSLTPIFWEKATQLRDIWLQMAQDQHADETTPKQTVDVLAWLGRATLDVIGLAGFGYPFNSLENQDDELANAFSVIFSTARKFRIITILQVWFPILRRFRRNNALMGKAKETMKRIGLGLIQERRDAVLAEMENDGKVDKTTLGRDLFSVLVRSNMSTTPSQRMSTPEILCQISTFLTAGYETTSSSLTWTLYALSLSPSTQNTLRTSLRTLSPTSPSLIQEICELEYLDWVVRESLRLHAPITNTMRAVGRERDEIPLKSEVVGKDGVRRAYVEVRKGDIISVPIQAIGRSMEVWGEDANLFRPERWKSPPEEAKAIPGLYSNILTFLNGNPINGNRACIGYRFALIEIKIFLYVLLRDLEFSIDPTTVVEKKINVVTRPFVRSEPGMGNQMPLYIRSVSGVDPTNVVPA</sequence>
<comment type="pathway">
    <text evidence="3">Secondary metabolite biosynthesis; terpenoid biosynthesis.</text>
</comment>
<dbReference type="STRING" id="933084.A0A067Q5I6"/>
<dbReference type="OrthoDB" id="1470350at2759"/>
<evidence type="ECO:0000313" key="15">
    <source>
        <dbReference type="Proteomes" id="UP000027265"/>
    </source>
</evidence>
<accession>A0A067Q5I6</accession>
<dbReference type="GO" id="GO:0004497">
    <property type="term" value="F:monooxygenase activity"/>
    <property type="evidence" value="ECO:0007669"/>
    <property type="project" value="UniProtKB-KW"/>
</dbReference>
<keyword evidence="12" id="KW-0472">Membrane</keyword>
<dbReference type="EMBL" id="KL197711">
    <property type="protein sequence ID" value="KDQ62249.1"/>
    <property type="molecule type" value="Genomic_DNA"/>
</dbReference>
<dbReference type="PANTHER" id="PTHR24305">
    <property type="entry name" value="CYTOCHROME P450"/>
    <property type="match status" value="1"/>
</dbReference>
<keyword evidence="11" id="KW-0503">Monooxygenase</keyword>
<dbReference type="InterPro" id="IPR002403">
    <property type="entry name" value="Cyt_P450_E_grp-IV"/>
</dbReference>
<dbReference type="PANTHER" id="PTHR24305:SF166">
    <property type="entry name" value="CYTOCHROME P450 12A4, MITOCHONDRIAL-RELATED"/>
    <property type="match status" value="1"/>
</dbReference>
<dbReference type="AlphaFoldDB" id="A0A067Q5I6"/>
<evidence type="ECO:0008006" key="16">
    <source>
        <dbReference type="Google" id="ProtNLM"/>
    </source>
</evidence>
<dbReference type="InterPro" id="IPR050121">
    <property type="entry name" value="Cytochrome_P450_monoxygenase"/>
</dbReference>
<proteinExistence type="inferred from homology"/>
<keyword evidence="7 13" id="KW-0479">Metal-binding</keyword>
<dbReference type="InterPro" id="IPR036396">
    <property type="entry name" value="Cyt_P450_sf"/>
</dbReference>
<dbReference type="GO" id="GO:0016020">
    <property type="term" value="C:membrane"/>
    <property type="evidence" value="ECO:0007669"/>
    <property type="project" value="UniProtKB-SubCell"/>
</dbReference>
<dbReference type="PRINTS" id="PR00385">
    <property type="entry name" value="P450"/>
</dbReference>
<dbReference type="Proteomes" id="UP000027265">
    <property type="component" value="Unassembled WGS sequence"/>
</dbReference>
<evidence type="ECO:0000256" key="8">
    <source>
        <dbReference type="ARBA" id="ARBA00022989"/>
    </source>
</evidence>
<evidence type="ECO:0000256" key="11">
    <source>
        <dbReference type="ARBA" id="ARBA00023033"/>
    </source>
</evidence>
<evidence type="ECO:0000256" key="2">
    <source>
        <dbReference type="ARBA" id="ARBA00004370"/>
    </source>
</evidence>
<dbReference type="Gene3D" id="1.10.630.10">
    <property type="entry name" value="Cytochrome P450"/>
    <property type="match status" value="1"/>
</dbReference>
<dbReference type="InParanoid" id="A0A067Q5I6"/>
<dbReference type="CDD" id="cd11069">
    <property type="entry name" value="CYP_FUM15-like"/>
    <property type="match status" value="1"/>
</dbReference>
<keyword evidence="6" id="KW-0812">Transmembrane</keyword>
<dbReference type="GO" id="GO:0020037">
    <property type="term" value="F:heme binding"/>
    <property type="evidence" value="ECO:0007669"/>
    <property type="project" value="InterPro"/>
</dbReference>
<dbReference type="InterPro" id="IPR001128">
    <property type="entry name" value="Cyt_P450"/>
</dbReference>
<dbReference type="GO" id="GO:0005506">
    <property type="term" value="F:iron ion binding"/>
    <property type="evidence" value="ECO:0007669"/>
    <property type="project" value="InterPro"/>
</dbReference>
<gene>
    <name evidence="14" type="ORF">JAAARDRAFT_148989</name>
</gene>
<keyword evidence="9" id="KW-0560">Oxidoreductase</keyword>
<evidence type="ECO:0000256" key="9">
    <source>
        <dbReference type="ARBA" id="ARBA00023002"/>
    </source>
</evidence>
<dbReference type="SUPFAM" id="SSF48264">
    <property type="entry name" value="Cytochrome P450"/>
    <property type="match status" value="1"/>
</dbReference>
<keyword evidence="5 13" id="KW-0349">Heme</keyword>
<dbReference type="HOGENOM" id="CLU_001570_5_11_1"/>
<name>A0A067Q5I6_9AGAM</name>
<evidence type="ECO:0000256" key="3">
    <source>
        <dbReference type="ARBA" id="ARBA00004721"/>
    </source>
</evidence>
<dbReference type="Pfam" id="PF00067">
    <property type="entry name" value="p450"/>
    <property type="match status" value="1"/>
</dbReference>
<feature type="binding site" description="axial binding residue" evidence="13">
    <location>
        <position position="489"/>
    </location>
    <ligand>
        <name>heme</name>
        <dbReference type="ChEBI" id="CHEBI:30413"/>
    </ligand>
    <ligandPart>
        <name>Fe</name>
        <dbReference type="ChEBI" id="CHEBI:18248"/>
    </ligandPart>
</feature>
<evidence type="ECO:0000256" key="5">
    <source>
        <dbReference type="ARBA" id="ARBA00022617"/>
    </source>
</evidence>
<protein>
    <recommendedName>
        <fullName evidence="16">Cytochrome P450</fullName>
    </recommendedName>
</protein>
<reference evidence="15" key="1">
    <citation type="journal article" date="2014" name="Proc. Natl. Acad. Sci. U.S.A.">
        <title>Extensive sampling of basidiomycete genomes demonstrates inadequacy of the white-rot/brown-rot paradigm for wood decay fungi.</title>
        <authorList>
            <person name="Riley R."/>
            <person name="Salamov A.A."/>
            <person name="Brown D.W."/>
            <person name="Nagy L.G."/>
            <person name="Floudas D."/>
            <person name="Held B.W."/>
            <person name="Levasseur A."/>
            <person name="Lombard V."/>
            <person name="Morin E."/>
            <person name="Otillar R."/>
            <person name="Lindquist E.A."/>
            <person name="Sun H."/>
            <person name="LaButti K.M."/>
            <person name="Schmutz J."/>
            <person name="Jabbour D."/>
            <person name="Luo H."/>
            <person name="Baker S.E."/>
            <person name="Pisabarro A.G."/>
            <person name="Walton J.D."/>
            <person name="Blanchette R.A."/>
            <person name="Henrissat B."/>
            <person name="Martin F."/>
            <person name="Cullen D."/>
            <person name="Hibbett D.S."/>
            <person name="Grigoriev I.V."/>
        </authorList>
    </citation>
    <scope>NUCLEOTIDE SEQUENCE [LARGE SCALE GENOMIC DNA]</scope>
    <source>
        <strain evidence="15">MUCL 33604</strain>
    </source>
</reference>
<dbReference type="PRINTS" id="PR00465">
    <property type="entry name" value="EP450IV"/>
</dbReference>